<accession>A0AAN9SUH8</accession>
<dbReference type="EMBL" id="JAYMYS010000003">
    <property type="protein sequence ID" value="KAK7400393.1"/>
    <property type="molecule type" value="Genomic_DNA"/>
</dbReference>
<protein>
    <submittedName>
        <fullName evidence="1">Uncharacterized protein</fullName>
    </submittedName>
</protein>
<dbReference type="Proteomes" id="UP001386955">
    <property type="component" value="Unassembled WGS sequence"/>
</dbReference>
<keyword evidence="2" id="KW-1185">Reference proteome</keyword>
<evidence type="ECO:0000313" key="1">
    <source>
        <dbReference type="EMBL" id="KAK7400393.1"/>
    </source>
</evidence>
<proteinExistence type="predicted"/>
<gene>
    <name evidence="1" type="ORF">VNO78_11599</name>
</gene>
<evidence type="ECO:0000313" key="2">
    <source>
        <dbReference type="Proteomes" id="UP001386955"/>
    </source>
</evidence>
<organism evidence="1 2">
    <name type="scientific">Psophocarpus tetragonolobus</name>
    <name type="common">Winged bean</name>
    <name type="synonym">Dolichos tetragonolobus</name>
    <dbReference type="NCBI Taxonomy" id="3891"/>
    <lineage>
        <taxon>Eukaryota</taxon>
        <taxon>Viridiplantae</taxon>
        <taxon>Streptophyta</taxon>
        <taxon>Embryophyta</taxon>
        <taxon>Tracheophyta</taxon>
        <taxon>Spermatophyta</taxon>
        <taxon>Magnoliopsida</taxon>
        <taxon>eudicotyledons</taxon>
        <taxon>Gunneridae</taxon>
        <taxon>Pentapetalae</taxon>
        <taxon>rosids</taxon>
        <taxon>fabids</taxon>
        <taxon>Fabales</taxon>
        <taxon>Fabaceae</taxon>
        <taxon>Papilionoideae</taxon>
        <taxon>50 kb inversion clade</taxon>
        <taxon>NPAAA clade</taxon>
        <taxon>indigoferoid/millettioid clade</taxon>
        <taxon>Phaseoleae</taxon>
        <taxon>Psophocarpus</taxon>
    </lineage>
</organism>
<sequence>MISRFQSMTSGLVVATKESDDRSIIFSSEGFLVQKLSVIEDDSPSPPWTSLCHSQLGAFDDLKKISRPNRFVFYLKGTVFPLVVISSMDPIPGGIQIKVGMLGTTFGELKLLTGHQPNPRENNIVSNEDSNKNVNLVNEEDREDLEVPEKALINIVDKVIGGTNRQRKQPCVDPNMVAEGDYHMTPKKRGYLVQIYIALDEASSLNLLSKLQSNPDGPSECRGPSILSPRLESVINTPPFICTPPYHHNPVGNSSQCQCPSLLGEGRFSNNHEPRCFGRIILLVGEQ</sequence>
<reference evidence="1 2" key="1">
    <citation type="submission" date="2024-01" db="EMBL/GenBank/DDBJ databases">
        <title>The genomes of 5 underutilized Papilionoideae crops provide insights into root nodulation and disease resistanc.</title>
        <authorList>
            <person name="Jiang F."/>
        </authorList>
    </citation>
    <scope>NUCLEOTIDE SEQUENCE [LARGE SCALE GENOMIC DNA]</scope>
    <source>
        <strain evidence="1">DUOXIRENSHENG_FW03</strain>
        <tissue evidence="1">Leaves</tissue>
    </source>
</reference>
<name>A0AAN9SUH8_PSOTE</name>
<dbReference type="AlphaFoldDB" id="A0AAN9SUH8"/>
<comment type="caution">
    <text evidence="1">The sequence shown here is derived from an EMBL/GenBank/DDBJ whole genome shotgun (WGS) entry which is preliminary data.</text>
</comment>